<dbReference type="InterPro" id="IPR019757">
    <property type="entry name" value="Pept_S26A_signal_pept_1_Lys-AS"/>
</dbReference>
<dbReference type="PRINTS" id="PR00727">
    <property type="entry name" value="LEADERPTASE"/>
</dbReference>
<dbReference type="InterPro" id="IPR019756">
    <property type="entry name" value="Pept_S26A_signal_pept_1_Ser-AS"/>
</dbReference>
<dbReference type="InterPro" id="IPR000223">
    <property type="entry name" value="Pept_S26A_signal_pept_1"/>
</dbReference>
<evidence type="ECO:0000256" key="4">
    <source>
        <dbReference type="ARBA" id="ARBA00022670"/>
    </source>
</evidence>
<dbReference type="GO" id="GO:0006465">
    <property type="term" value="P:signal peptide processing"/>
    <property type="evidence" value="ECO:0007669"/>
    <property type="project" value="InterPro"/>
</dbReference>
<keyword evidence="4" id="KW-0645">Protease</keyword>
<gene>
    <name evidence="8" type="ORF">MNBD_CHLOROFLEXI01-1961</name>
</gene>
<dbReference type="Gene3D" id="2.10.109.10">
    <property type="entry name" value="Umud Fragment, subunit A"/>
    <property type="match status" value="1"/>
</dbReference>
<dbReference type="PROSITE" id="PS00760">
    <property type="entry name" value="SPASE_I_2"/>
    <property type="match status" value="1"/>
</dbReference>
<dbReference type="GO" id="GO:0016020">
    <property type="term" value="C:membrane"/>
    <property type="evidence" value="ECO:0007669"/>
    <property type="project" value="InterPro"/>
</dbReference>
<dbReference type="PROSITE" id="PS00761">
    <property type="entry name" value="SPASE_I_3"/>
    <property type="match status" value="1"/>
</dbReference>
<dbReference type="InterPro" id="IPR036286">
    <property type="entry name" value="LexA/Signal_pep-like_sf"/>
</dbReference>
<keyword evidence="5 8" id="KW-0378">Hydrolase</keyword>
<dbReference type="GO" id="GO:0004252">
    <property type="term" value="F:serine-type endopeptidase activity"/>
    <property type="evidence" value="ECO:0007669"/>
    <property type="project" value="InterPro"/>
</dbReference>
<comment type="similarity">
    <text evidence="2">Belongs to the peptidase S26 family.</text>
</comment>
<dbReference type="AlphaFoldDB" id="A0A3B0VJ16"/>
<reference evidence="8" key="1">
    <citation type="submission" date="2018-06" db="EMBL/GenBank/DDBJ databases">
        <authorList>
            <person name="Zhirakovskaya E."/>
        </authorList>
    </citation>
    <scope>NUCLEOTIDE SEQUENCE</scope>
</reference>
<keyword evidence="6" id="KW-1133">Transmembrane helix</keyword>
<dbReference type="PANTHER" id="PTHR43390">
    <property type="entry name" value="SIGNAL PEPTIDASE I"/>
    <property type="match status" value="1"/>
</dbReference>
<evidence type="ECO:0000256" key="1">
    <source>
        <dbReference type="ARBA" id="ARBA00000677"/>
    </source>
</evidence>
<dbReference type="SUPFAM" id="SSF51306">
    <property type="entry name" value="LexA/Signal peptidase"/>
    <property type="match status" value="1"/>
</dbReference>
<feature type="transmembrane region" description="Helical" evidence="6">
    <location>
        <begin position="34"/>
        <end position="52"/>
    </location>
</feature>
<proteinExistence type="inferred from homology"/>
<feature type="domain" description="Peptidase S26" evidence="7">
    <location>
        <begin position="34"/>
        <end position="182"/>
    </location>
</feature>
<comment type="catalytic activity">
    <reaction evidence="1">
        <text>Cleavage of hydrophobic, N-terminal signal or leader sequences from secreted and periplasmic proteins.</text>
        <dbReference type="EC" id="3.4.21.89"/>
    </reaction>
</comment>
<dbReference type="GO" id="GO:0009003">
    <property type="term" value="F:signal peptidase activity"/>
    <property type="evidence" value="ECO:0007669"/>
    <property type="project" value="UniProtKB-EC"/>
</dbReference>
<keyword evidence="6" id="KW-0472">Membrane</keyword>
<evidence type="ECO:0000313" key="8">
    <source>
        <dbReference type="EMBL" id="VAW42921.1"/>
    </source>
</evidence>
<sequence>MALTESNVPQPQFPSEIPIVRENRQPTEFVVREIVETLLLTFFIFWLVNSFVGRYRIDGNSMNPTLANEQYLLINNFSYYLNEPDRGDIIVFLHPNSDLNLIKRVIGLPGDHIKIRERTVSVNGVLLNEPYIQADPTYSGDWTVPEDAYFVLGDNRNSSSDSHSWGFLPEENVLGKALIIYWPIPDWAEVPHFNYSLN</sequence>
<name>A0A3B0VJ16_9ZZZZ</name>
<dbReference type="NCBIfam" id="TIGR02227">
    <property type="entry name" value="sigpep_I_bact"/>
    <property type="match status" value="1"/>
</dbReference>
<evidence type="ECO:0000259" key="7">
    <source>
        <dbReference type="Pfam" id="PF10502"/>
    </source>
</evidence>
<dbReference type="EMBL" id="UOEU01000983">
    <property type="protein sequence ID" value="VAW42921.1"/>
    <property type="molecule type" value="Genomic_DNA"/>
</dbReference>
<dbReference type="InterPro" id="IPR019758">
    <property type="entry name" value="Pept_S26A_signal_pept_1_CS"/>
</dbReference>
<accession>A0A3B0VJ16</accession>
<evidence type="ECO:0000256" key="3">
    <source>
        <dbReference type="ARBA" id="ARBA00013208"/>
    </source>
</evidence>
<dbReference type="PROSITE" id="PS00501">
    <property type="entry name" value="SPASE_I_1"/>
    <property type="match status" value="1"/>
</dbReference>
<protein>
    <recommendedName>
        <fullName evidence="3">signal peptidase I</fullName>
        <ecNumber evidence="3">3.4.21.89</ecNumber>
    </recommendedName>
</protein>
<organism evidence="8">
    <name type="scientific">hydrothermal vent metagenome</name>
    <dbReference type="NCBI Taxonomy" id="652676"/>
    <lineage>
        <taxon>unclassified sequences</taxon>
        <taxon>metagenomes</taxon>
        <taxon>ecological metagenomes</taxon>
    </lineage>
</organism>
<dbReference type="CDD" id="cd06530">
    <property type="entry name" value="S26_SPase_I"/>
    <property type="match status" value="1"/>
</dbReference>
<dbReference type="EC" id="3.4.21.89" evidence="3"/>
<keyword evidence="6" id="KW-0812">Transmembrane</keyword>
<dbReference type="PANTHER" id="PTHR43390:SF1">
    <property type="entry name" value="CHLOROPLAST PROCESSING PEPTIDASE"/>
    <property type="match status" value="1"/>
</dbReference>
<evidence type="ECO:0000256" key="2">
    <source>
        <dbReference type="ARBA" id="ARBA00009370"/>
    </source>
</evidence>
<dbReference type="Pfam" id="PF10502">
    <property type="entry name" value="Peptidase_S26"/>
    <property type="match status" value="1"/>
</dbReference>
<evidence type="ECO:0000256" key="6">
    <source>
        <dbReference type="SAM" id="Phobius"/>
    </source>
</evidence>
<evidence type="ECO:0000256" key="5">
    <source>
        <dbReference type="ARBA" id="ARBA00022801"/>
    </source>
</evidence>
<dbReference type="InterPro" id="IPR019533">
    <property type="entry name" value="Peptidase_S26"/>
</dbReference>